<evidence type="ECO:0000313" key="3">
    <source>
        <dbReference type="EMBL" id="EFN60692.1"/>
    </source>
</evidence>
<reference evidence="3 4" key="1">
    <citation type="journal article" date="2010" name="Science">
        <title>Genomic comparison of the ants Camponotus floridanus and Harpegnathos saltator.</title>
        <authorList>
            <person name="Bonasio R."/>
            <person name="Zhang G."/>
            <person name="Ye C."/>
            <person name="Mutti N.S."/>
            <person name="Fang X."/>
            <person name="Qin N."/>
            <person name="Donahue G."/>
            <person name="Yang P."/>
            <person name="Li Q."/>
            <person name="Li C."/>
            <person name="Zhang P."/>
            <person name="Huang Z."/>
            <person name="Berger S.L."/>
            <person name="Reinberg D."/>
            <person name="Wang J."/>
            <person name="Liebig J."/>
        </authorList>
    </citation>
    <scope>NUCLEOTIDE SEQUENCE [LARGE SCALE GENOMIC DNA]</scope>
    <source>
        <strain evidence="4">C129</strain>
    </source>
</reference>
<proteinExistence type="predicted"/>
<evidence type="ECO:0000259" key="1">
    <source>
        <dbReference type="Pfam" id="PF21788"/>
    </source>
</evidence>
<dbReference type="EMBL" id="GL444693">
    <property type="protein sequence ID" value="EFN60692.1"/>
    <property type="molecule type" value="Genomic_DNA"/>
</dbReference>
<dbReference type="AlphaFoldDB" id="E2B0V1"/>
<evidence type="ECO:0000313" key="4">
    <source>
        <dbReference type="Proteomes" id="UP000000311"/>
    </source>
</evidence>
<sequence length="284" mass="32930">TLNPALDAGVRVCSITCAVTNIRTLEIFGCNIYANSFTYIKNYFIHPIQGYNVYVILDPCHMLKLARNTLGDKKLLKSDTGLIQWNFMEKLYNLQEKLTLKFKNKLNSSCIRWQQNKMKVKYAAQILRASVANAIMFLQEEGIEEFKNCEATVEFINIIDQLFDFLNSRNPFGKGYKKPIFANNLPKINSSIENKINYLFNLRDANDNNMYKSGRKTFIYGFALAVKSILQITEKLFKDNNSYKYILTYKFSQDHIEILFARIRGRHGFNNNPNVTQFRAAITN</sequence>
<evidence type="ECO:0000259" key="2">
    <source>
        <dbReference type="Pfam" id="PF21789"/>
    </source>
</evidence>
<feature type="non-terminal residue" evidence="3">
    <location>
        <position position="1"/>
    </location>
</feature>
<dbReference type="STRING" id="104421.E2B0V1"/>
<accession>E2B0V1</accession>
<dbReference type="InterPro" id="IPR048366">
    <property type="entry name" value="TNP-like_GBD"/>
</dbReference>
<feature type="non-terminal residue" evidence="3">
    <location>
        <position position="284"/>
    </location>
</feature>
<dbReference type="Proteomes" id="UP000000311">
    <property type="component" value="Unassembled WGS sequence"/>
</dbReference>
<keyword evidence="4" id="KW-1185">Reference proteome</keyword>
<protein>
    <submittedName>
        <fullName evidence="3">THAP domain-containing protein 9</fullName>
    </submittedName>
</protein>
<gene>
    <name evidence="3" type="ORF">EAG_04859</name>
</gene>
<dbReference type="OMA" id="CNIYANS"/>
<feature type="domain" description="Transposable element P transposase-like GTP-binding insertion" evidence="1">
    <location>
        <begin position="60"/>
        <end position="179"/>
    </location>
</feature>
<feature type="domain" description="Transposable element P transposase-like RNase H C-terminal" evidence="2">
    <location>
        <begin position="249"/>
        <end position="281"/>
    </location>
</feature>
<dbReference type="Pfam" id="PF21789">
    <property type="entry name" value="TNP-like_RNaseH_C"/>
    <property type="match status" value="1"/>
</dbReference>
<dbReference type="Pfam" id="PF21788">
    <property type="entry name" value="TNP-like_GBD"/>
    <property type="match status" value="1"/>
</dbReference>
<organism evidence="4">
    <name type="scientific">Camponotus floridanus</name>
    <name type="common">Florida carpenter ant</name>
    <dbReference type="NCBI Taxonomy" id="104421"/>
    <lineage>
        <taxon>Eukaryota</taxon>
        <taxon>Metazoa</taxon>
        <taxon>Ecdysozoa</taxon>
        <taxon>Arthropoda</taxon>
        <taxon>Hexapoda</taxon>
        <taxon>Insecta</taxon>
        <taxon>Pterygota</taxon>
        <taxon>Neoptera</taxon>
        <taxon>Endopterygota</taxon>
        <taxon>Hymenoptera</taxon>
        <taxon>Apocrita</taxon>
        <taxon>Aculeata</taxon>
        <taxon>Formicoidea</taxon>
        <taxon>Formicidae</taxon>
        <taxon>Formicinae</taxon>
        <taxon>Camponotus</taxon>
    </lineage>
</organism>
<dbReference type="InParanoid" id="E2B0V1"/>
<dbReference type="InterPro" id="IPR048367">
    <property type="entry name" value="TNP-like_RNaseH_C"/>
</dbReference>
<name>E2B0V1_CAMFO</name>
<dbReference type="PANTHER" id="PTHR47577:SF2">
    <property type="entry name" value="THAP DOMAIN CONTAINING 9"/>
    <property type="match status" value="1"/>
</dbReference>
<dbReference type="PANTHER" id="PTHR47577">
    <property type="entry name" value="THAP DOMAIN-CONTAINING PROTEIN 6"/>
    <property type="match status" value="1"/>
</dbReference>